<comment type="similarity">
    <text evidence="1">Belongs to the prephenate/arogenate dehydrogenase family.</text>
</comment>
<protein>
    <submittedName>
        <fullName evidence="5">Prephenate dehydrogenase</fullName>
    </submittedName>
</protein>
<proteinExistence type="inferred from homology"/>
<dbReference type="InterPro" id="IPR050812">
    <property type="entry name" value="Preph/Arog_dehydrog"/>
</dbReference>
<evidence type="ECO:0000256" key="3">
    <source>
        <dbReference type="SAM" id="MobiDB-lite"/>
    </source>
</evidence>
<dbReference type="Pfam" id="PF20463">
    <property type="entry name" value="PDH_C"/>
    <property type="match status" value="1"/>
</dbReference>
<dbReference type="GO" id="GO:0006571">
    <property type="term" value="P:tyrosine biosynthetic process"/>
    <property type="evidence" value="ECO:0007669"/>
    <property type="project" value="InterPro"/>
</dbReference>
<keyword evidence="6" id="KW-1185">Reference proteome</keyword>
<dbReference type="GO" id="GO:0008977">
    <property type="term" value="F:prephenate dehydrogenase (NAD+) activity"/>
    <property type="evidence" value="ECO:0007669"/>
    <property type="project" value="InterPro"/>
</dbReference>
<sequence>MTADSHDSSSQTSPESQTPADERRPVCIVGLGLIGGSLMQALAAAGRDVYGYNRSTTTVDAALGAGYDASTDLVSTLRRAADDDALIVLATPVTTIDPLLSAVAQTAPDCLLTDVISVKQAVAEKVSRLHPHARYVGGHPMAGTSRSGWTACNPTLFGDAMWMVTTEDHTDPADWTTVARLALEVSAVVVPAAPDAHDRAVAAISHVPHLLAADTAAVGAGESNLALRLAAGSFRDGTRVAATEPALQRAMIEANDVAVLNALSEAIDRLTQARDELRDSGSVAALIDDGHRARMAYEEMAARGREPIVGVTVGAHGWASEMRRQAHEGRVWLG</sequence>
<dbReference type="SUPFAM" id="SSF48179">
    <property type="entry name" value="6-phosphogluconate dehydrogenase C-terminal domain-like"/>
    <property type="match status" value="1"/>
</dbReference>
<keyword evidence="2" id="KW-0560">Oxidoreductase</keyword>
<feature type="compositionally biased region" description="Low complexity" evidence="3">
    <location>
        <begin position="8"/>
        <end position="19"/>
    </location>
</feature>
<dbReference type="NCBIfam" id="NF005108">
    <property type="entry name" value="PRK06545.1-6"/>
    <property type="match status" value="1"/>
</dbReference>
<dbReference type="InterPro" id="IPR046825">
    <property type="entry name" value="PDH_C"/>
</dbReference>
<dbReference type="STRING" id="1108044.GOOTI_001_00080"/>
<evidence type="ECO:0000256" key="1">
    <source>
        <dbReference type="ARBA" id="ARBA00007964"/>
    </source>
</evidence>
<dbReference type="GO" id="GO:0004665">
    <property type="term" value="F:prephenate dehydrogenase (NADP+) activity"/>
    <property type="evidence" value="ECO:0007669"/>
    <property type="project" value="InterPro"/>
</dbReference>
<dbReference type="InterPro" id="IPR008927">
    <property type="entry name" value="6-PGluconate_DH-like_C_sf"/>
</dbReference>
<accession>H5TFG8</accession>
<dbReference type="InterPro" id="IPR003099">
    <property type="entry name" value="Prephen_DH"/>
</dbReference>
<evidence type="ECO:0000256" key="2">
    <source>
        <dbReference type="ARBA" id="ARBA00023002"/>
    </source>
</evidence>
<dbReference type="GO" id="GO:0070403">
    <property type="term" value="F:NAD+ binding"/>
    <property type="evidence" value="ECO:0007669"/>
    <property type="project" value="InterPro"/>
</dbReference>
<evidence type="ECO:0000313" key="6">
    <source>
        <dbReference type="Proteomes" id="UP000005038"/>
    </source>
</evidence>
<dbReference type="PANTHER" id="PTHR21363:SF0">
    <property type="entry name" value="PREPHENATE DEHYDROGENASE [NADP(+)]"/>
    <property type="match status" value="1"/>
</dbReference>
<organism evidence="5 6">
    <name type="scientific">Gordonia otitidis (strain DSM 44809 / CCUG 52243 / JCM 12355 / NBRC 100426 / IFM 10032)</name>
    <dbReference type="NCBI Taxonomy" id="1108044"/>
    <lineage>
        <taxon>Bacteria</taxon>
        <taxon>Bacillati</taxon>
        <taxon>Actinomycetota</taxon>
        <taxon>Actinomycetes</taxon>
        <taxon>Mycobacteriales</taxon>
        <taxon>Gordoniaceae</taxon>
        <taxon>Gordonia</taxon>
    </lineage>
</organism>
<comment type="caution">
    <text evidence="5">The sequence shown here is derived from an EMBL/GenBank/DDBJ whole genome shotgun (WGS) entry which is preliminary data.</text>
</comment>
<dbReference type="PANTHER" id="PTHR21363">
    <property type="entry name" value="PREPHENATE DEHYDROGENASE"/>
    <property type="match status" value="1"/>
</dbReference>
<dbReference type="Proteomes" id="UP000005038">
    <property type="component" value="Unassembled WGS sequence"/>
</dbReference>
<evidence type="ECO:0000313" key="5">
    <source>
        <dbReference type="EMBL" id="GAB32226.1"/>
    </source>
</evidence>
<dbReference type="SUPFAM" id="SSF51735">
    <property type="entry name" value="NAD(P)-binding Rossmann-fold domains"/>
    <property type="match status" value="1"/>
</dbReference>
<dbReference type="InterPro" id="IPR046826">
    <property type="entry name" value="PDH_N"/>
</dbReference>
<dbReference type="PROSITE" id="PS51176">
    <property type="entry name" value="PDH_ADH"/>
    <property type="match status" value="1"/>
</dbReference>
<feature type="domain" description="Prephenate/arogenate dehydrogenase" evidence="4">
    <location>
        <begin position="24"/>
        <end position="308"/>
    </location>
</feature>
<evidence type="ECO:0000259" key="4">
    <source>
        <dbReference type="PROSITE" id="PS51176"/>
    </source>
</evidence>
<dbReference type="AlphaFoldDB" id="H5TFG8"/>
<dbReference type="Pfam" id="PF02153">
    <property type="entry name" value="PDH_N"/>
    <property type="match status" value="1"/>
</dbReference>
<dbReference type="EMBL" id="BAFB01000001">
    <property type="protein sequence ID" value="GAB32226.1"/>
    <property type="molecule type" value="Genomic_DNA"/>
</dbReference>
<name>H5TFG8_GORO1</name>
<dbReference type="Gene3D" id="3.40.50.720">
    <property type="entry name" value="NAD(P)-binding Rossmann-like Domain"/>
    <property type="match status" value="1"/>
</dbReference>
<dbReference type="InterPro" id="IPR036291">
    <property type="entry name" value="NAD(P)-bd_dom_sf"/>
</dbReference>
<dbReference type="OrthoDB" id="9802008at2"/>
<dbReference type="Gene3D" id="1.10.3660.10">
    <property type="entry name" value="6-phosphogluconate dehydrogenase C-terminal like domain"/>
    <property type="match status" value="1"/>
</dbReference>
<gene>
    <name evidence="5" type="primary">tyrA</name>
    <name evidence="5" type="ORF">GOOTI_001_00080</name>
</gene>
<dbReference type="RefSeq" id="WP_007236503.1">
    <property type="nucleotide sequence ID" value="NZ_BAFB01000001.1"/>
</dbReference>
<feature type="region of interest" description="Disordered" evidence="3">
    <location>
        <begin position="1"/>
        <end position="22"/>
    </location>
</feature>
<reference evidence="5" key="1">
    <citation type="submission" date="2012-02" db="EMBL/GenBank/DDBJ databases">
        <title>Whole genome shotgun sequence of Gordonia otitidis NBRC 100426.</title>
        <authorList>
            <person name="Yoshida I."/>
            <person name="Hosoyama A."/>
            <person name="Tsuchikane K."/>
            <person name="Katsumata H."/>
            <person name="Yamazaki S."/>
            <person name="Fujita N."/>
        </authorList>
    </citation>
    <scope>NUCLEOTIDE SEQUENCE [LARGE SCALE GENOMIC DNA]</scope>
    <source>
        <strain evidence="5">NBRC 100426</strain>
    </source>
</reference>